<sequence>MKQVFSMIALTAVVLVGCTKSSSDPTPATDPNAIATTNVRITATVPSSVKADDKLSLAGNFSTASWDPKKSSSFELKKNSSGAYVADVPVSALPTTGNLEYKVVRNASASDNADGWKYVEKNDKCEELPTNRTITVSEAAGKEFKITIQNFRNTGTCGD</sequence>
<accession>A0A1P9WWZ8</accession>
<evidence type="ECO:0000313" key="3">
    <source>
        <dbReference type="Proteomes" id="UP000187941"/>
    </source>
</evidence>
<dbReference type="InterPro" id="IPR002044">
    <property type="entry name" value="CBM20"/>
</dbReference>
<dbReference type="OrthoDB" id="9999833at2"/>
<dbReference type="RefSeq" id="WP_077131304.1">
    <property type="nucleotide sequence ID" value="NZ_CP014263.1"/>
</dbReference>
<dbReference type="Proteomes" id="UP000187941">
    <property type="component" value="Chromosome"/>
</dbReference>
<evidence type="ECO:0000259" key="1">
    <source>
        <dbReference type="SMART" id="SM01065"/>
    </source>
</evidence>
<proteinExistence type="predicted"/>
<dbReference type="InterPro" id="IPR013783">
    <property type="entry name" value="Ig-like_fold"/>
</dbReference>
<gene>
    <name evidence="2" type="ORF">AWR27_11355</name>
</gene>
<dbReference type="Gene3D" id="2.60.40.10">
    <property type="entry name" value="Immunoglobulins"/>
    <property type="match status" value="1"/>
</dbReference>
<feature type="domain" description="CBM20" evidence="1">
    <location>
        <begin position="36"/>
        <end position="146"/>
    </location>
</feature>
<evidence type="ECO:0000313" key="2">
    <source>
        <dbReference type="EMBL" id="AQG79870.1"/>
    </source>
</evidence>
<dbReference type="GO" id="GO:2001070">
    <property type="term" value="F:starch binding"/>
    <property type="evidence" value="ECO:0007669"/>
    <property type="project" value="InterPro"/>
</dbReference>
<keyword evidence="3" id="KW-1185">Reference proteome</keyword>
<dbReference type="KEGG" id="smon:AWR27_11355"/>
<organism evidence="2 3">
    <name type="scientific">Spirosoma montaniterrae</name>
    <dbReference type="NCBI Taxonomy" id="1178516"/>
    <lineage>
        <taxon>Bacteria</taxon>
        <taxon>Pseudomonadati</taxon>
        <taxon>Bacteroidota</taxon>
        <taxon>Cytophagia</taxon>
        <taxon>Cytophagales</taxon>
        <taxon>Cytophagaceae</taxon>
        <taxon>Spirosoma</taxon>
    </lineage>
</organism>
<protein>
    <recommendedName>
        <fullName evidence="1">CBM20 domain-containing protein</fullName>
    </recommendedName>
</protein>
<dbReference type="PROSITE" id="PS51257">
    <property type="entry name" value="PROKAR_LIPOPROTEIN"/>
    <property type="match status" value="1"/>
</dbReference>
<name>A0A1P9WWZ8_9BACT</name>
<reference evidence="2 3" key="1">
    <citation type="submission" date="2016-01" db="EMBL/GenBank/DDBJ databases">
        <authorList>
            <person name="Oliw E.H."/>
        </authorList>
    </citation>
    <scope>NUCLEOTIDE SEQUENCE [LARGE SCALE GENOMIC DNA]</scope>
    <source>
        <strain evidence="2 3">DY10</strain>
    </source>
</reference>
<dbReference type="AlphaFoldDB" id="A0A1P9WWZ8"/>
<dbReference type="EMBL" id="CP014263">
    <property type="protein sequence ID" value="AQG79870.1"/>
    <property type="molecule type" value="Genomic_DNA"/>
</dbReference>
<dbReference type="SMART" id="SM01065">
    <property type="entry name" value="CBM_2"/>
    <property type="match status" value="1"/>
</dbReference>